<dbReference type="GO" id="GO:0042597">
    <property type="term" value="C:periplasmic space"/>
    <property type="evidence" value="ECO:0007669"/>
    <property type="project" value="UniProtKB-SubCell"/>
</dbReference>
<evidence type="ECO:0000256" key="6">
    <source>
        <dbReference type="ARBA" id="ARBA00023002"/>
    </source>
</evidence>
<dbReference type="GO" id="GO:0046872">
    <property type="term" value="F:metal ion binding"/>
    <property type="evidence" value="ECO:0007669"/>
    <property type="project" value="UniProtKB-KW"/>
</dbReference>
<accession>A0A915VJZ7</accession>
<dbReference type="InterPro" id="IPR051395">
    <property type="entry name" value="Cytochrome_c_Peroxidase/MauG"/>
</dbReference>
<evidence type="ECO:0000313" key="11">
    <source>
        <dbReference type="EMBL" id="BDS09441.1"/>
    </source>
</evidence>
<gene>
    <name evidence="11" type="ORF">AsAng_0001390</name>
</gene>
<feature type="binding site" description="covalent" evidence="8">
    <location>
        <position position="217"/>
    </location>
    <ligand>
        <name>heme c</name>
        <dbReference type="ChEBI" id="CHEBI:61717"/>
        <label>2</label>
    </ligand>
</feature>
<keyword evidence="5" id="KW-0574">Periplasm</keyword>
<dbReference type="RefSeq" id="WP_264790833.1">
    <property type="nucleotide sequence ID" value="NZ_AP026867.1"/>
</dbReference>
<protein>
    <submittedName>
        <fullName evidence="11">Cytochrome-c peroxidase</fullName>
    </submittedName>
</protein>
<keyword evidence="4" id="KW-0732">Signal</keyword>
<keyword evidence="12" id="KW-1185">Reference proteome</keyword>
<dbReference type="Proteomes" id="UP001060919">
    <property type="component" value="Chromosome"/>
</dbReference>
<evidence type="ECO:0000256" key="1">
    <source>
        <dbReference type="ARBA" id="ARBA00004418"/>
    </source>
</evidence>
<dbReference type="PROSITE" id="PS51257">
    <property type="entry name" value="PROKAR_LIPOPROTEIN"/>
    <property type="match status" value="1"/>
</dbReference>
<dbReference type="KEGG" id="aup:AsAng_0001390"/>
<dbReference type="InterPro" id="IPR009056">
    <property type="entry name" value="Cyt_c-like_dom"/>
</dbReference>
<proteinExistence type="predicted"/>
<feature type="binding site" description="axial binding residue" evidence="9">
    <location>
        <position position="75"/>
    </location>
    <ligand>
        <name>heme c</name>
        <dbReference type="ChEBI" id="CHEBI:61717"/>
        <label>1</label>
    </ligand>
    <ligandPart>
        <name>Fe</name>
        <dbReference type="ChEBI" id="CHEBI:18248"/>
    </ligandPart>
</feature>
<dbReference type="SUPFAM" id="SSF46626">
    <property type="entry name" value="Cytochrome c"/>
    <property type="match status" value="2"/>
</dbReference>
<evidence type="ECO:0000313" key="12">
    <source>
        <dbReference type="Proteomes" id="UP001060919"/>
    </source>
</evidence>
<reference evidence="11" key="1">
    <citation type="submission" date="2022-09" db="EMBL/GenBank/DDBJ databases">
        <title>Aureispira anguillicida sp. nov., isolated from Leptocephalus of Japanese eel Anguilla japonica.</title>
        <authorList>
            <person name="Yuasa K."/>
            <person name="Mekata T."/>
            <person name="Ikunari K."/>
        </authorList>
    </citation>
    <scope>NUCLEOTIDE SEQUENCE</scope>
    <source>
        <strain evidence="11">EL160426</strain>
    </source>
</reference>
<dbReference type="PROSITE" id="PS51007">
    <property type="entry name" value="CYTC"/>
    <property type="match status" value="1"/>
</dbReference>
<evidence type="ECO:0000256" key="7">
    <source>
        <dbReference type="ARBA" id="ARBA00023004"/>
    </source>
</evidence>
<name>A0A915VJZ7_9BACT</name>
<feature type="binding site" description="axial binding residue" evidence="9">
    <location>
        <position position="221"/>
    </location>
    <ligand>
        <name>heme c</name>
        <dbReference type="ChEBI" id="CHEBI:61717"/>
        <label>2</label>
    </ligand>
    <ligandPart>
        <name>Fe</name>
        <dbReference type="ChEBI" id="CHEBI:18248"/>
    </ligandPart>
</feature>
<evidence type="ECO:0000256" key="3">
    <source>
        <dbReference type="ARBA" id="ARBA00022723"/>
    </source>
</evidence>
<dbReference type="InterPro" id="IPR026259">
    <property type="entry name" value="MauG/Cytc_peroxidase"/>
</dbReference>
<dbReference type="Pfam" id="PF03150">
    <property type="entry name" value="CCP_MauG"/>
    <property type="match status" value="1"/>
</dbReference>
<dbReference type="InterPro" id="IPR004852">
    <property type="entry name" value="Di-haem_cyt_c_peroxidsae"/>
</dbReference>
<dbReference type="GO" id="GO:0020037">
    <property type="term" value="F:heme binding"/>
    <property type="evidence" value="ECO:0007669"/>
    <property type="project" value="InterPro"/>
</dbReference>
<evidence type="ECO:0000256" key="5">
    <source>
        <dbReference type="ARBA" id="ARBA00022764"/>
    </source>
</evidence>
<feature type="binding site" description="covalent" evidence="8">
    <location>
        <position position="74"/>
    </location>
    <ligand>
        <name>heme c</name>
        <dbReference type="ChEBI" id="CHEBI:61717"/>
        <label>1</label>
    </ligand>
</feature>
<dbReference type="Gene3D" id="1.10.760.10">
    <property type="entry name" value="Cytochrome c-like domain"/>
    <property type="match status" value="2"/>
</dbReference>
<evidence type="ECO:0000256" key="4">
    <source>
        <dbReference type="ARBA" id="ARBA00022729"/>
    </source>
</evidence>
<dbReference type="AlphaFoldDB" id="A0A915VJZ7"/>
<dbReference type="GO" id="GO:0009055">
    <property type="term" value="F:electron transfer activity"/>
    <property type="evidence" value="ECO:0007669"/>
    <property type="project" value="InterPro"/>
</dbReference>
<keyword evidence="6" id="KW-0560">Oxidoreductase</keyword>
<keyword evidence="11" id="KW-0575">Peroxidase</keyword>
<sequence>MQRFVLLLIWSSILIGGIMGCVVVELNGPAFSTDFPVLKHPKGNELTALRVELGRRLFYDPILSRDSTISCSSCHKQQYAFADNLPTSPGVEGRKGVQNAPSLGNIGYATSFTRAGGVPTLEMQILVPIQEAHEFDFNILLIAKRLTQIPLYDSLSRLAYNRIPDPFVITRSLAAFERTLLTKESAYDQYVYQQEKKALSKAAKRGLKLFMSDRTNCSKCHTPPHFSNFAFENNGLYEVYADSGRMRLTHIEADRALFKVPSLRNVALTAPYMHDGSMASLTAVVNHYNKGAVVHKNKNSLIKPLGLSAKEQNDLICFLEALTDRNFIANPALGNPN</sequence>
<dbReference type="InterPro" id="IPR036909">
    <property type="entry name" value="Cyt_c-like_dom_sf"/>
</dbReference>
<evidence type="ECO:0000256" key="9">
    <source>
        <dbReference type="PIRSR" id="PIRSR000294-2"/>
    </source>
</evidence>
<organism evidence="11 12">
    <name type="scientific">Aureispira anguillae</name>
    <dbReference type="NCBI Taxonomy" id="2864201"/>
    <lineage>
        <taxon>Bacteria</taxon>
        <taxon>Pseudomonadati</taxon>
        <taxon>Bacteroidota</taxon>
        <taxon>Saprospiria</taxon>
        <taxon>Saprospirales</taxon>
        <taxon>Saprospiraceae</taxon>
        <taxon>Aureispira</taxon>
    </lineage>
</organism>
<dbReference type="PANTHER" id="PTHR30600">
    <property type="entry name" value="CYTOCHROME C PEROXIDASE-RELATED"/>
    <property type="match status" value="1"/>
</dbReference>
<keyword evidence="7 9" id="KW-0408">Iron</keyword>
<feature type="binding site" description="covalent" evidence="8">
    <location>
        <position position="220"/>
    </location>
    <ligand>
        <name>heme c</name>
        <dbReference type="ChEBI" id="CHEBI:61717"/>
        <label>2</label>
    </ligand>
</feature>
<comment type="subcellular location">
    <subcellularLocation>
        <location evidence="1">Periplasm</location>
    </subcellularLocation>
</comment>
<dbReference type="EMBL" id="AP026867">
    <property type="protein sequence ID" value="BDS09441.1"/>
    <property type="molecule type" value="Genomic_DNA"/>
</dbReference>
<keyword evidence="3 9" id="KW-0479">Metal-binding</keyword>
<dbReference type="PIRSF" id="PIRSF000294">
    <property type="entry name" value="Cytochrome-c_peroxidase"/>
    <property type="match status" value="1"/>
</dbReference>
<keyword evidence="2 8" id="KW-0349">Heme</keyword>
<feature type="domain" description="Cytochrome c" evidence="10">
    <location>
        <begin position="201"/>
        <end position="323"/>
    </location>
</feature>
<evidence type="ECO:0000256" key="2">
    <source>
        <dbReference type="ARBA" id="ARBA00022617"/>
    </source>
</evidence>
<feature type="binding site" description="covalent" evidence="8">
    <location>
        <position position="71"/>
    </location>
    <ligand>
        <name>heme c</name>
        <dbReference type="ChEBI" id="CHEBI:61717"/>
        <label>1</label>
    </ligand>
</feature>
<comment type="PTM">
    <text evidence="8">Binds 2 heme groups per subunit.</text>
</comment>
<comment type="cofactor">
    <cofactor evidence="8">
        <name>heme</name>
        <dbReference type="ChEBI" id="CHEBI:30413"/>
    </cofactor>
    <text evidence="8">Binds 2 heme groups.</text>
</comment>
<evidence type="ECO:0000259" key="10">
    <source>
        <dbReference type="PROSITE" id="PS51007"/>
    </source>
</evidence>
<dbReference type="GO" id="GO:0004130">
    <property type="term" value="F:cytochrome-c peroxidase activity"/>
    <property type="evidence" value="ECO:0007669"/>
    <property type="project" value="TreeGrafter"/>
</dbReference>
<evidence type="ECO:0000256" key="8">
    <source>
        <dbReference type="PIRSR" id="PIRSR000294-1"/>
    </source>
</evidence>